<name>A0ABU6TN72_9FABA</name>
<proteinExistence type="predicted"/>
<protein>
    <submittedName>
        <fullName evidence="1">Uncharacterized protein</fullName>
    </submittedName>
</protein>
<reference evidence="1 2" key="1">
    <citation type="journal article" date="2023" name="Plants (Basel)">
        <title>Bridging the Gap: Combining Genomics and Transcriptomics Approaches to Understand Stylosanthes scabra, an Orphan Legume from the Brazilian Caatinga.</title>
        <authorList>
            <person name="Ferreira-Neto J.R.C."/>
            <person name="da Silva M.D."/>
            <person name="Binneck E."/>
            <person name="de Melo N.F."/>
            <person name="da Silva R.H."/>
            <person name="de Melo A.L.T.M."/>
            <person name="Pandolfi V."/>
            <person name="Bustamante F.O."/>
            <person name="Brasileiro-Vidal A.C."/>
            <person name="Benko-Iseppon A.M."/>
        </authorList>
    </citation>
    <scope>NUCLEOTIDE SEQUENCE [LARGE SCALE GENOMIC DNA]</scope>
    <source>
        <tissue evidence="1">Leaves</tissue>
    </source>
</reference>
<dbReference type="Proteomes" id="UP001341840">
    <property type="component" value="Unassembled WGS sequence"/>
</dbReference>
<evidence type="ECO:0000313" key="1">
    <source>
        <dbReference type="EMBL" id="MED6149824.1"/>
    </source>
</evidence>
<comment type="caution">
    <text evidence="1">The sequence shown here is derived from an EMBL/GenBank/DDBJ whole genome shotgun (WGS) entry which is preliminary data.</text>
</comment>
<sequence>MVYYVDVPFDKGWCSVCHMKPRDLYDTEEFNQKDLSEFLVQDISFCEQQVENIQEFPLVREEDNEPEVHEMHARSQDISYLGALIISRALQARISQYSYLGLAEPGIA</sequence>
<evidence type="ECO:0000313" key="2">
    <source>
        <dbReference type="Proteomes" id="UP001341840"/>
    </source>
</evidence>
<organism evidence="1 2">
    <name type="scientific">Stylosanthes scabra</name>
    <dbReference type="NCBI Taxonomy" id="79078"/>
    <lineage>
        <taxon>Eukaryota</taxon>
        <taxon>Viridiplantae</taxon>
        <taxon>Streptophyta</taxon>
        <taxon>Embryophyta</taxon>
        <taxon>Tracheophyta</taxon>
        <taxon>Spermatophyta</taxon>
        <taxon>Magnoliopsida</taxon>
        <taxon>eudicotyledons</taxon>
        <taxon>Gunneridae</taxon>
        <taxon>Pentapetalae</taxon>
        <taxon>rosids</taxon>
        <taxon>fabids</taxon>
        <taxon>Fabales</taxon>
        <taxon>Fabaceae</taxon>
        <taxon>Papilionoideae</taxon>
        <taxon>50 kb inversion clade</taxon>
        <taxon>dalbergioids sensu lato</taxon>
        <taxon>Dalbergieae</taxon>
        <taxon>Pterocarpus clade</taxon>
        <taxon>Stylosanthes</taxon>
    </lineage>
</organism>
<gene>
    <name evidence="1" type="ORF">PIB30_066303</name>
</gene>
<accession>A0ABU6TN72</accession>
<dbReference type="EMBL" id="JASCZI010091295">
    <property type="protein sequence ID" value="MED6149824.1"/>
    <property type="molecule type" value="Genomic_DNA"/>
</dbReference>
<keyword evidence="2" id="KW-1185">Reference proteome</keyword>